<dbReference type="Proteomes" id="UP000034894">
    <property type="component" value="Unassembled WGS sequence"/>
</dbReference>
<gene>
    <name evidence="1" type="ORF">UV73_C0005G0116</name>
</gene>
<evidence type="ECO:0000313" key="2">
    <source>
        <dbReference type="Proteomes" id="UP000034894"/>
    </source>
</evidence>
<proteinExistence type="predicted"/>
<name>A0A0G1DJI5_9BACT</name>
<comment type="caution">
    <text evidence="1">The sequence shown here is derived from an EMBL/GenBank/DDBJ whole genome shotgun (WGS) entry which is preliminary data.</text>
</comment>
<reference evidence="1 2" key="1">
    <citation type="journal article" date="2015" name="Nature">
        <title>rRNA introns, odd ribosomes, and small enigmatic genomes across a large radiation of phyla.</title>
        <authorList>
            <person name="Brown C.T."/>
            <person name="Hug L.A."/>
            <person name="Thomas B.C."/>
            <person name="Sharon I."/>
            <person name="Castelle C.J."/>
            <person name="Singh A."/>
            <person name="Wilkins M.J."/>
            <person name="Williams K.H."/>
            <person name="Banfield J.F."/>
        </authorList>
    </citation>
    <scope>NUCLEOTIDE SEQUENCE [LARGE SCALE GENOMIC DNA]</scope>
</reference>
<dbReference type="EMBL" id="LCFP01000005">
    <property type="protein sequence ID" value="KKS97839.1"/>
    <property type="molecule type" value="Genomic_DNA"/>
</dbReference>
<protein>
    <submittedName>
        <fullName evidence="1">Uncharacterized protein</fullName>
    </submittedName>
</protein>
<organism evidence="1 2">
    <name type="scientific">Candidatus Gottesmanbacteria bacterium GW2011_GWA2_43_14</name>
    <dbReference type="NCBI Taxonomy" id="1618443"/>
    <lineage>
        <taxon>Bacteria</taxon>
        <taxon>Candidatus Gottesmaniibacteriota</taxon>
    </lineage>
</organism>
<dbReference type="STRING" id="1618443.UV73_C0005G0116"/>
<sequence>MMPGLKIHSYPQTTTIKQLQDFFSILDSRIRKRFRLFNGSRQAAVDKKLYLKIYGEISREFLVFLEEQLSDKELSNLMDDLHGINTSEADNSRAACKSLILLLGYLDVIDDGLYKLDCRFDHFINNLLIDSLTGLNRQSAS</sequence>
<evidence type="ECO:0000313" key="1">
    <source>
        <dbReference type="EMBL" id="KKS97839.1"/>
    </source>
</evidence>
<dbReference type="AlphaFoldDB" id="A0A0G1DJI5"/>
<accession>A0A0G1DJI5</accession>